<dbReference type="Proteomes" id="UP001500956">
    <property type="component" value="Unassembled WGS sequence"/>
</dbReference>
<dbReference type="CDD" id="cd00592">
    <property type="entry name" value="HTH_MerR-like"/>
    <property type="match status" value="1"/>
</dbReference>
<protein>
    <submittedName>
        <fullName evidence="4">MerR family transcriptional regulator</fullName>
    </submittedName>
</protein>
<evidence type="ECO:0000256" key="1">
    <source>
        <dbReference type="ARBA" id="ARBA00023125"/>
    </source>
</evidence>
<keyword evidence="1" id="KW-0238">DNA-binding</keyword>
<organism evidence="4 5">
    <name type="scientific">Isoptericola chiayiensis</name>
    <dbReference type="NCBI Taxonomy" id="579446"/>
    <lineage>
        <taxon>Bacteria</taxon>
        <taxon>Bacillati</taxon>
        <taxon>Actinomycetota</taxon>
        <taxon>Actinomycetes</taxon>
        <taxon>Micrococcales</taxon>
        <taxon>Promicromonosporaceae</taxon>
        <taxon>Isoptericola</taxon>
    </lineage>
</organism>
<comment type="caution">
    <text evidence="4">The sequence shown here is derived from an EMBL/GenBank/DDBJ whole genome shotgun (WGS) entry which is preliminary data.</text>
</comment>
<keyword evidence="5" id="KW-1185">Reference proteome</keyword>
<dbReference type="SUPFAM" id="SSF46955">
    <property type="entry name" value="Putative DNA-binding domain"/>
    <property type="match status" value="1"/>
</dbReference>
<dbReference type="EMBL" id="BAABID010000008">
    <property type="protein sequence ID" value="GAA4727211.1"/>
    <property type="molecule type" value="Genomic_DNA"/>
</dbReference>
<dbReference type="Pfam" id="PF13411">
    <property type="entry name" value="MerR_1"/>
    <property type="match status" value="1"/>
</dbReference>
<accession>A0ABP8YF33</accession>
<evidence type="ECO:0000313" key="4">
    <source>
        <dbReference type="EMBL" id="GAA4727211.1"/>
    </source>
</evidence>
<dbReference type="PANTHER" id="PTHR30204:SF89">
    <property type="entry name" value="HTH MERR-TYPE DOMAIN-CONTAINING PROTEIN"/>
    <property type="match status" value="1"/>
</dbReference>
<feature type="region of interest" description="Disordered" evidence="2">
    <location>
        <begin position="107"/>
        <end position="130"/>
    </location>
</feature>
<dbReference type="PANTHER" id="PTHR30204">
    <property type="entry name" value="REDOX-CYCLING DRUG-SENSING TRANSCRIPTIONAL ACTIVATOR SOXR"/>
    <property type="match status" value="1"/>
</dbReference>
<dbReference type="InterPro" id="IPR000551">
    <property type="entry name" value="MerR-type_HTH_dom"/>
</dbReference>
<dbReference type="SMART" id="SM00422">
    <property type="entry name" value="HTH_MERR"/>
    <property type="match status" value="1"/>
</dbReference>
<evidence type="ECO:0000313" key="5">
    <source>
        <dbReference type="Proteomes" id="UP001500956"/>
    </source>
</evidence>
<dbReference type="InterPro" id="IPR009061">
    <property type="entry name" value="DNA-bd_dom_put_sf"/>
</dbReference>
<evidence type="ECO:0000256" key="2">
    <source>
        <dbReference type="SAM" id="MobiDB-lite"/>
    </source>
</evidence>
<sequence length="249" mass="26721">MTAASGAAPAPGPGETAEPWPRGISRHPSMRISEVLARLRDDFPAVSHSKLRFLEEQGLITPVRTAAGYRQYSASDLERLRFVLAEQRDSYLPLKVIKERLAAMDAGEAAPGPSPRLAGTASGHPGAGERRRWTVDSVAEATSTSTDLVRDLVAAGVLRPVDGFLDASAPDVVRLVVRLAEHGIEPRHLRPLRSAADRHVGLVDQVVAPYRSQQTAAGRAQAAEIADDLGDLLARLHSTWIRQGTAELG</sequence>
<dbReference type="PROSITE" id="PS50937">
    <property type="entry name" value="HTH_MERR_2"/>
    <property type="match status" value="1"/>
</dbReference>
<feature type="region of interest" description="Disordered" evidence="2">
    <location>
        <begin position="1"/>
        <end position="26"/>
    </location>
</feature>
<gene>
    <name evidence="4" type="ORF">GCM10023216_17650</name>
</gene>
<dbReference type="RefSeq" id="WP_343037425.1">
    <property type="nucleotide sequence ID" value="NZ_BAABID010000008.1"/>
</dbReference>
<reference evidence="5" key="1">
    <citation type="journal article" date="2019" name="Int. J. Syst. Evol. Microbiol.">
        <title>The Global Catalogue of Microorganisms (GCM) 10K type strain sequencing project: providing services to taxonomists for standard genome sequencing and annotation.</title>
        <authorList>
            <consortium name="The Broad Institute Genomics Platform"/>
            <consortium name="The Broad Institute Genome Sequencing Center for Infectious Disease"/>
            <person name="Wu L."/>
            <person name="Ma J."/>
        </authorList>
    </citation>
    <scope>NUCLEOTIDE SEQUENCE [LARGE SCALE GENOMIC DNA]</scope>
    <source>
        <strain evidence="5">JCM 18063</strain>
    </source>
</reference>
<name>A0ABP8YF33_9MICO</name>
<dbReference type="InterPro" id="IPR047057">
    <property type="entry name" value="MerR_fam"/>
</dbReference>
<feature type="compositionally biased region" description="Low complexity" evidence="2">
    <location>
        <begin position="1"/>
        <end position="19"/>
    </location>
</feature>
<dbReference type="Gene3D" id="1.10.1660.10">
    <property type="match status" value="1"/>
</dbReference>
<evidence type="ECO:0000259" key="3">
    <source>
        <dbReference type="PROSITE" id="PS50937"/>
    </source>
</evidence>
<feature type="domain" description="HTH merR-type" evidence="3">
    <location>
        <begin position="46"/>
        <end position="103"/>
    </location>
</feature>
<proteinExistence type="predicted"/>